<protein>
    <submittedName>
        <fullName evidence="1">Uncharacterized protein</fullName>
    </submittedName>
</protein>
<feature type="non-terminal residue" evidence="1">
    <location>
        <position position="1"/>
    </location>
</feature>
<sequence>SDKKELRQKWRTRVPLIVLGLKFENDPSERSAVNHPEVITPDNEIWLLQQIANRTEGIEADCCDMQSMALARFYDHYIKNPDLLKGTEVDKRMSNVISAPDKEKARLISQLSKELHDYIKSLLNEQKVPLLDDV</sequence>
<proteinExistence type="predicted"/>
<accession>X0V516</accession>
<dbReference type="EMBL" id="BARS01029704">
    <property type="protein sequence ID" value="GAG07573.1"/>
    <property type="molecule type" value="Genomic_DNA"/>
</dbReference>
<organism evidence="1">
    <name type="scientific">marine sediment metagenome</name>
    <dbReference type="NCBI Taxonomy" id="412755"/>
    <lineage>
        <taxon>unclassified sequences</taxon>
        <taxon>metagenomes</taxon>
        <taxon>ecological metagenomes</taxon>
    </lineage>
</organism>
<gene>
    <name evidence="1" type="ORF">S01H1_46391</name>
</gene>
<evidence type="ECO:0000313" key="1">
    <source>
        <dbReference type="EMBL" id="GAG07573.1"/>
    </source>
</evidence>
<reference evidence="1" key="1">
    <citation type="journal article" date="2014" name="Front. Microbiol.">
        <title>High frequency of phylogenetically diverse reductive dehalogenase-homologous genes in deep subseafloor sedimentary metagenomes.</title>
        <authorList>
            <person name="Kawai M."/>
            <person name="Futagami T."/>
            <person name="Toyoda A."/>
            <person name="Takaki Y."/>
            <person name="Nishi S."/>
            <person name="Hori S."/>
            <person name="Arai W."/>
            <person name="Tsubouchi T."/>
            <person name="Morono Y."/>
            <person name="Uchiyama I."/>
            <person name="Ito T."/>
            <person name="Fujiyama A."/>
            <person name="Inagaki F."/>
            <person name="Takami H."/>
        </authorList>
    </citation>
    <scope>NUCLEOTIDE SEQUENCE</scope>
    <source>
        <strain evidence="1">Expedition CK06-06</strain>
    </source>
</reference>
<dbReference type="AlphaFoldDB" id="X0V516"/>
<name>X0V516_9ZZZZ</name>
<comment type="caution">
    <text evidence="1">The sequence shown here is derived from an EMBL/GenBank/DDBJ whole genome shotgun (WGS) entry which is preliminary data.</text>
</comment>